<comment type="similarity">
    <text evidence="8">Belongs to the activator 1 small subunits family. CTF18 subfamily.</text>
</comment>
<reference evidence="11 12" key="1">
    <citation type="journal article" date="2018" name="Nat. Ecol. Evol.">
        <title>Shark genomes provide insights into elasmobranch evolution and the origin of vertebrates.</title>
        <authorList>
            <person name="Hara Y"/>
            <person name="Yamaguchi K"/>
            <person name="Onimaru K"/>
            <person name="Kadota M"/>
            <person name="Koyanagi M"/>
            <person name="Keeley SD"/>
            <person name="Tatsumi K"/>
            <person name="Tanaka K"/>
            <person name="Motone F"/>
            <person name="Kageyama Y"/>
            <person name="Nozu R"/>
            <person name="Adachi N"/>
            <person name="Nishimura O"/>
            <person name="Nakagawa R"/>
            <person name="Tanegashima C"/>
            <person name="Kiyatake I"/>
            <person name="Matsumoto R"/>
            <person name="Murakumo K"/>
            <person name="Nishida K"/>
            <person name="Terakita A"/>
            <person name="Kuratani S"/>
            <person name="Sato K"/>
            <person name="Hyodo S Kuraku.S."/>
        </authorList>
    </citation>
    <scope>NUCLEOTIDE SEQUENCE [LARGE SCALE GENOMIC DNA]</scope>
</reference>
<organism evidence="11 12">
    <name type="scientific">Chiloscyllium punctatum</name>
    <name type="common">Brownbanded bambooshark</name>
    <name type="synonym">Hemiscyllium punctatum</name>
    <dbReference type="NCBI Taxonomy" id="137246"/>
    <lineage>
        <taxon>Eukaryota</taxon>
        <taxon>Metazoa</taxon>
        <taxon>Chordata</taxon>
        <taxon>Craniata</taxon>
        <taxon>Vertebrata</taxon>
        <taxon>Chondrichthyes</taxon>
        <taxon>Elasmobranchii</taxon>
        <taxon>Galeomorphii</taxon>
        <taxon>Galeoidea</taxon>
        <taxon>Orectolobiformes</taxon>
        <taxon>Hemiscylliidae</taxon>
        <taxon>Chiloscyllium</taxon>
    </lineage>
</organism>
<comment type="caution">
    <text evidence="11">The sequence shown here is derived from an EMBL/GenBank/DDBJ whole genome shotgun (WGS) entry which is preliminary data.</text>
</comment>
<comment type="subcellular location">
    <subcellularLocation>
        <location evidence="1">Nucleus</location>
    </subcellularLocation>
</comment>
<name>A0A401T0E0_CHIPU</name>
<evidence type="ECO:0000256" key="7">
    <source>
        <dbReference type="ARBA" id="ARBA00023306"/>
    </source>
</evidence>
<evidence type="ECO:0000256" key="8">
    <source>
        <dbReference type="ARBA" id="ARBA00043975"/>
    </source>
</evidence>
<keyword evidence="7" id="KW-0131">Cell cycle</keyword>
<sequence length="950" mass="107972">MTDEDDYDNFTSALKQSRFRRGEQTFEEALAVGDNVARNGPNVNTQTQEQTKQQDTVVLGSSARKRDLDTLHSAEEEEFLDHLLDQNQEQGTITPRLKKPRLGAMKRLNFMSQLSSGEPPLPDDDITPPSSPDDLPQSRHPGSSKVSKQDIADLSGMAPMEDVSFQTMTKRVLKRPPVLEDYIKVTSSDGTRVYMVLQDEDSSPGVEFDKLRWSGQRQLHLLGVPFYDLKEQVAEENRRLVLEESQRLSEMLNSQIDEEFGVVEKQEGEAADEIDDECEECSSSTLWVDRFTPRQYTQLLSDDYTNRCLLKWLKMWDTVVFGQEKPIKKSKQLVEKHSSFKQSQQLQQNKWKSKTQITEEILDAELDAHSRPKYKVALLSGPPGLGKTTLAHVIATHAGYNVVEMNASDDRSPEIFKTRIENATQMKSVLGANEKPNCLIIDEIDGAPSAAINTLMSIVNRKDVKEDETAAGGGKKRRKKDGGILQRPIICICNDQYVPSLRQLKQQAFTLIFPPTLPSRLVQRLHEFLHGRGKLNLSMRMIQTANVGLKDVNKSLFSIWQEIFQLPKIQRKRIGQGCSLPYELRSSDDQKALDGIMKTALNTAAHRFNHILHLSTSSGDHEKITQGLFDNFLLMKFKDPTFNGVCLALEWLEFTDILNKRMMSVQNFQLMRYLPFLPVTFHVLFAASSVPRISYPNSHYEAQTKIAHMHNLLTALVSEISPAIRSRITLQALVSEILCLLLDILSPKMRPVNTQLYSAREKQQLTDLIGTMLAYNLTYHQERTPDGQYVYLLDPNIEDVCRFPELPARRPMTYQAKQLIAREIELEKMRRVEALLNSRNMEKKEAVEVKNKTSESNTSSKACVKNHKQTLENVLKSVSVKEKVELDFFGRKMDKINIVTTSTVTGAAEPMKETAEKFIGKAVGNSDVWFRFNEGVSNAVRRNVYIKDLL</sequence>
<keyword evidence="5" id="KW-0238">DNA-binding</keyword>
<feature type="domain" description="AAA+ ATPase" evidence="10">
    <location>
        <begin position="373"/>
        <end position="519"/>
    </location>
</feature>
<keyword evidence="2" id="KW-0235">DNA replication</keyword>
<feature type="region of interest" description="Disordered" evidence="9">
    <location>
        <begin position="113"/>
        <end position="149"/>
    </location>
</feature>
<evidence type="ECO:0000256" key="1">
    <source>
        <dbReference type="ARBA" id="ARBA00004123"/>
    </source>
</evidence>
<gene>
    <name evidence="11" type="ORF">chiPu_0014614</name>
</gene>
<feature type="region of interest" description="Disordered" evidence="9">
    <location>
        <begin position="35"/>
        <end position="66"/>
    </location>
</feature>
<evidence type="ECO:0000256" key="3">
    <source>
        <dbReference type="ARBA" id="ARBA00022741"/>
    </source>
</evidence>
<dbReference type="FunFam" id="3.40.50.300:FF:001083">
    <property type="entry name" value="Chromosome transmission fidelity factor 18"/>
    <property type="match status" value="1"/>
</dbReference>
<evidence type="ECO:0000313" key="11">
    <source>
        <dbReference type="EMBL" id="GCC36122.1"/>
    </source>
</evidence>
<feature type="compositionally biased region" description="Low complexity" evidence="9">
    <location>
        <begin position="45"/>
        <end position="56"/>
    </location>
</feature>
<dbReference type="PANTHER" id="PTHR46765">
    <property type="entry name" value="P-LOOP CONTAINING NUCLEOSIDE TRIPHOSPHATE HYDROLASES SUPERFAMILY PROTEIN"/>
    <property type="match status" value="1"/>
</dbReference>
<dbReference type="OrthoDB" id="2195431at2759"/>
<dbReference type="InterPro" id="IPR003959">
    <property type="entry name" value="ATPase_AAA_core"/>
</dbReference>
<evidence type="ECO:0000256" key="5">
    <source>
        <dbReference type="ARBA" id="ARBA00023125"/>
    </source>
</evidence>
<dbReference type="SUPFAM" id="SSF52540">
    <property type="entry name" value="P-loop containing nucleoside triphosphate hydrolases"/>
    <property type="match status" value="1"/>
</dbReference>
<proteinExistence type="inferred from homology"/>
<keyword evidence="6" id="KW-0539">Nucleus</keyword>
<evidence type="ECO:0000259" key="10">
    <source>
        <dbReference type="SMART" id="SM00382"/>
    </source>
</evidence>
<dbReference type="GO" id="GO:0003677">
    <property type="term" value="F:DNA binding"/>
    <property type="evidence" value="ECO:0007669"/>
    <property type="project" value="UniProtKB-KW"/>
</dbReference>
<dbReference type="PANTHER" id="PTHR46765:SF1">
    <property type="entry name" value="P-LOOP CONTAINING NUCLEOSIDE TRIPHOSPHATE HYDROLASES SUPERFAMILY PROTEIN"/>
    <property type="match status" value="1"/>
</dbReference>
<keyword evidence="12" id="KW-1185">Reference proteome</keyword>
<dbReference type="Proteomes" id="UP000287033">
    <property type="component" value="Unassembled WGS sequence"/>
</dbReference>
<dbReference type="OMA" id="RWLKGWE"/>
<evidence type="ECO:0000256" key="9">
    <source>
        <dbReference type="SAM" id="MobiDB-lite"/>
    </source>
</evidence>
<dbReference type="GO" id="GO:0005634">
    <property type="term" value="C:nucleus"/>
    <property type="evidence" value="ECO:0007669"/>
    <property type="project" value="UniProtKB-SubCell"/>
</dbReference>
<accession>A0A401T0E0</accession>
<evidence type="ECO:0000256" key="4">
    <source>
        <dbReference type="ARBA" id="ARBA00022840"/>
    </source>
</evidence>
<dbReference type="Gene3D" id="3.40.50.300">
    <property type="entry name" value="P-loop containing nucleotide triphosphate hydrolases"/>
    <property type="match status" value="1"/>
</dbReference>
<dbReference type="GO" id="GO:0016887">
    <property type="term" value="F:ATP hydrolysis activity"/>
    <property type="evidence" value="ECO:0007669"/>
    <property type="project" value="InterPro"/>
</dbReference>
<dbReference type="GO" id="GO:0005524">
    <property type="term" value="F:ATP binding"/>
    <property type="evidence" value="ECO:0007669"/>
    <property type="project" value="UniProtKB-KW"/>
</dbReference>
<keyword evidence="4" id="KW-0067">ATP-binding</keyword>
<dbReference type="STRING" id="137246.A0A401T0E0"/>
<dbReference type="InterPro" id="IPR027417">
    <property type="entry name" value="P-loop_NTPase"/>
</dbReference>
<keyword evidence="3" id="KW-0547">Nucleotide-binding</keyword>
<dbReference type="InterPro" id="IPR003593">
    <property type="entry name" value="AAA+_ATPase"/>
</dbReference>
<dbReference type="Pfam" id="PF00004">
    <property type="entry name" value="AAA"/>
    <property type="match status" value="1"/>
</dbReference>
<dbReference type="SMART" id="SM00382">
    <property type="entry name" value="AAA"/>
    <property type="match status" value="1"/>
</dbReference>
<evidence type="ECO:0000313" key="12">
    <source>
        <dbReference type="Proteomes" id="UP000287033"/>
    </source>
</evidence>
<evidence type="ECO:0000256" key="6">
    <source>
        <dbReference type="ARBA" id="ARBA00023242"/>
    </source>
</evidence>
<dbReference type="CDD" id="cd00009">
    <property type="entry name" value="AAA"/>
    <property type="match status" value="1"/>
</dbReference>
<dbReference type="GO" id="GO:0006260">
    <property type="term" value="P:DNA replication"/>
    <property type="evidence" value="ECO:0007669"/>
    <property type="project" value="UniProtKB-KW"/>
</dbReference>
<protein>
    <recommendedName>
        <fullName evidence="10">AAA+ ATPase domain-containing protein</fullName>
    </recommendedName>
</protein>
<dbReference type="AlphaFoldDB" id="A0A401T0E0"/>
<dbReference type="InterPro" id="IPR053016">
    <property type="entry name" value="CTF18-RFC_complex"/>
</dbReference>
<evidence type="ECO:0000256" key="2">
    <source>
        <dbReference type="ARBA" id="ARBA00022705"/>
    </source>
</evidence>
<dbReference type="EMBL" id="BEZZ01000788">
    <property type="protein sequence ID" value="GCC36122.1"/>
    <property type="molecule type" value="Genomic_DNA"/>
</dbReference>